<dbReference type="InterPro" id="IPR036397">
    <property type="entry name" value="RNaseH_sf"/>
</dbReference>
<evidence type="ECO:0000313" key="2">
    <source>
        <dbReference type="Proteomes" id="UP000668214"/>
    </source>
</evidence>
<keyword evidence="2" id="KW-1185">Reference proteome</keyword>
<dbReference type="PANTHER" id="PTHR31511">
    <property type="entry name" value="PROTEIN CBG23764"/>
    <property type="match status" value="1"/>
</dbReference>
<dbReference type="AlphaFoldDB" id="A0A836FLH6"/>
<gene>
    <name evidence="1" type="ORF">G6Z78_0000676</name>
</gene>
<reference evidence="1" key="1">
    <citation type="submission" date="2020-02" db="EMBL/GenBank/DDBJ databases">
        <title>Relaxed selection underlies rapid genomic changes in the transitions from sociality to social parasitism in ants.</title>
        <authorList>
            <person name="Bi X."/>
        </authorList>
    </citation>
    <scope>NUCLEOTIDE SEQUENCE</scope>
    <source>
        <strain evidence="1">BGI-DK2014c</strain>
        <tissue evidence="1">Whole body</tissue>
    </source>
</reference>
<evidence type="ECO:0000313" key="1">
    <source>
        <dbReference type="EMBL" id="KAG5321401.1"/>
    </source>
</evidence>
<comment type="caution">
    <text evidence="1">The sequence shown here is derived from an EMBL/GenBank/DDBJ whole genome shotgun (WGS) entry which is preliminary data.</text>
</comment>
<dbReference type="Gene3D" id="3.30.420.10">
    <property type="entry name" value="Ribonuclease H-like superfamily/Ribonuclease H"/>
    <property type="match status" value="1"/>
</dbReference>
<proteinExistence type="predicted"/>
<dbReference type="EMBL" id="JAANIA010001212">
    <property type="protein sequence ID" value="KAG5321401.1"/>
    <property type="molecule type" value="Genomic_DNA"/>
</dbReference>
<dbReference type="Proteomes" id="UP000668214">
    <property type="component" value="Unassembled WGS sequence"/>
</dbReference>
<feature type="non-terminal residue" evidence="1">
    <location>
        <position position="1"/>
    </location>
</feature>
<dbReference type="GO" id="GO:0003676">
    <property type="term" value="F:nucleic acid binding"/>
    <property type="evidence" value="ECO:0007669"/>
    <property type="project" value="InterPro"/>
</dbReference>
<dbReference type="PANTHER" id="PTHR31511:SF12">
    <property type="entry name" value="RHO TERMINATION FACTOR N-TERMINAL DOMAIN-CONTAINING PROTEIN"/>
    <property type="match status" value="1"/>
</dbReference>
<accession>A0A836FLH6</accession>
<organism evidence="1 2">
    <name type="scientific">Pseudoatta argentina</name>
    <dbReference type="NCBI Taxonomy" id="621737"/>
    <lineage>
        <taxon>Eukaryota</taxon>
        <taxon>Metazoa</taxon>
        <taxon>Ecdysozoa</taxon>
        <taxon>Arthropoda</taxon>
        <taxon>Hexapoda</taxon>
        <taxon>Insecta</taxon>
        <taxon>Pterygota</taxon>
        <taxon>Neoptera</taxon>
        <taxon>Endopterygota</taxon>
        <taxon>Hymenoptera</taxon>
        <taxon>Apocrita</taxon>
        <taxon>Aculeata</taxon>
        <taxon>Formicoidea</taxon>
        <taxon>Formicidae</taxon>
        <taxon>Myrmicinae</taxon>
        <taxon>Pseudoatta</taxon>
    </lineage>
</organism>
<feature type="non-terminal residue" evidence="1">
    <location>
        <position position="509"/>
    </location>
</feature>
<protein>
    <submittedName>
        <fullName evidence="1">MOS1T transposase</fullName>
    </submittedName>
</protein>
<sequence>RVVESTLSSLEEFQERDSGWTLSCILNLMVNADKHNPLYMGCHIKLPLLNLAGIEFPMTLSQIKKFETLNDISINVYTNEKGIVPIRLVDRKKIKHVTLLCPHYFSSSTKLEIHSEDCVKLNDCAIRLSSEDDKWLSFDNHCRKEWVPFIVYADLECALKKTDENPESVTYTYYHHFSNLSDYDAHFVIKEIATAYEGCVDLLPIIKKKYICVFPYEYIDCIEKLEELCLLPRESFYSSLTSDLYLKTDVLSLEVRFELLTNIDIVMFIKRGIGCILEVDVEYPQHLRDAHTDICTRYGLHNTKVLRILQFAQSLWLCDYKNLYKLMNNAVFGKTMENFKTCLYEFHHEYMAPLFRKKCKIMYTDTDNLIHIRDYIELNTQFRTRAINDFEKNLYKLMNNAIFSKIMENVRNHVDIQSITKWNGPYGTKTMIAMPNFHNHSVFDLENHPPYSPAAPSDYHLFRSMAHSLADQHFRSYEEVKNWIDSRIASKDDQFFRPGIRTLPKNGRK</sequence>
<name>A0A836FLH6_9HYME</name>